<organism evidence="1 2">
    <name type="scientific">Myxozyma melibiosi</name>
    <dbReference type="NCBI Taxonomy" id="54550"/>
    <lineage>
        <taxon>Eukaryota</taxon>
        <taxon>Fungi</taxon>
        <taxon>Dikarya</taxon>
        <taxon>Ascomycota</taxon>
        <taxon>Saccharomycotina</taxon>
        <taxon>Lipomycetes</taxon>
        <taxon>Lipomycetales</taxon>
        <taxon>Lipomycetaceae</taxon>
        <taxon>Myxozyma</taxon>
    </lineage>
</organism>
<reference evidence="1 2" key="1">
    <citation type="submission" date="2024-03" db="EMBL/GenBank/DDBJ databases">
        <title>Genome-scale model development and genomic sequencing of the oleaginous clade Lipomyces.</title>
        <authorList>
            <consortium name="Lawrence Berkeley National Laboratory"/>
            <person name="Czajka J.J."/>
            <person name="Han Y."/>
            <person name="Kim J."/>
            <person name="Mondo S.J."/>
            <person name="Hofstad B.A."/>
            <person name="Robles A."/>
            <person name="Haridas S."/>
            <person name="Riley R."/>
            <person name="LaButti K."/>
            <person name="Pangilinan J."/>
            <person name="Andreopoulos W."/>
            <person name="Lipzen A."/>
            <person name="Yan J."/>
            <person name="Wang M."/>
            <person name="Ng V."/>
            <person name="Grigoriev I.V."/>
            <person name="Spatafora J.W."/>
            <person name="Magnuson J.K."/>
            <person name="Baker S.E."/>
            <person name="Pomraning K.R."/>
        </authorList>
    </citation>
    <scope>NUCLEOTIDE SEQUENCE [LARGE SCALE GENOMIC DNA]</scope>
    <source>
        <strain evidence="1 2">Phaff 52-87</strain>
    </source>
</reference>
<dbReference type="GO" id="GO:0008483">
    <property type="term" value="F:transaminase activity"/>
    <property type="evidence" value="ECO:0007669"/>
    <property type="project" value="UniProtKB-KW"/>
</dbReference>
<dbReference type="Gene3D" id="3.30.470.10">
    <property type="match status" value="1"/>
</dbReference>
<keyword evidence="1" id="KW-0808">Transferase</keyword>
<dbReference type="Proteomes" id="UP001498771">
    <property type="component" value="Unassembled WGS sequence"/>
</dbReference>
<sequence length="276" mass="30352">MASHTSPDFGVISAVRYDPSLVSPAIVDEAQFAACKASLDPTPFFLFPRHIARLNASYKYFWPEEAAAAVAKDGTVISAEALLAALYSAVKDPKKVWRIRPFVYRDRTIKVESNEVGPRADLFSGLKADTKPEDADSWTIYIDTEATPQSSITMFKTSNRDPYTAARERVLPPNYPVSGTTVEVLVYNEQQQITEGSLTNVAFWRGGEWVTPSSNEIGGLRGAVKAELLERGLIREMKSDEAVGVESVKEGEKVLLMNGVQGCTCGYVRLGGYRED</sequence>
<gene>
    <name evidence="1" type="ORF">BZA70DRAFT_288254</name>
</gene>
<dbReference type="EMBL" id="JBBJBU010000002">
    <property type="protein sequence ID" value="KAK7206800.1"/>
    <property type="molecule type" value="Genomic_DNA"/>
</dbReference>
<keyword evidence="2" id="KW-1185">Reference proteome</keyword>
<comment type="caution">
    <text evidence="1">The sequence shown here is derived from an EMBL/GenBank/DDBJ whole genome shotgun (WGS) entry which is preliminary data.</text>
</comment>
<proteinExistence type="predicted"/>
<keyword evidence="1" id="KW-0032">Aminotransferase</keyword>
<evidence type="ECO:0000313" key="2">
    <source>
        <dbReference type="Proteomes" id="UP001498771"/>
    </source>
</evidence>
<name>A0ABR1FAD6_9ASCO</name>
<dbReference type="Pfam" id="PF01063">
    <property type="entry name" value="Aminotran_4"/>
    <property type="match status" value="1"/>
</dbReference>
<dbReference type="InterPro" id="IPR001544">
    <property type="entry name" value="Aminotrans_IV"/>
</dbReference>
<dbReference type="GeneID" id="90039531"/>
<dbReference type="SUPFAM" id="SSF56752">
    <property type="entry name" value="D-aminoacid aminotransferase-like PLP-dependent enzymes"/>
    <property type="match status" value="1"/>
</dbReference>
<accession>A0ABR1FAD6</accession>
<dbReference type="InterPro" id="IPR043132">
    <property type="entry name" value="BCAT-like_C"/>
</dbReference>
<dbReference type="InterPro" id="IPR036038">
    <property type="entry name" value="Aminotransferase-like"/>
</dbReference>
<dbReference type="Gene3D" id="3.20.10.10">
    <property type="entry name" value="D-amino Acid Aminotransferase, subunit A, domain 2"/>
    <property type="match status" value="1"/>
</dbReference>
<dbReference type="InterPro" id="IPR043131">
    <property type="entry name" value="BCAT-like_N"/>
</dbReference>
<dbReference type="RefSeq" id="XP_064769833.1">
    <property type="nucleotide sequence ID" value="XM_064914019.1"/>
</dbReference>
<protein>
    <submittedName>
        <fullName evidence="1">Aminotransferase class IV-domain-containing protein</fullName>
    </submittedName>
</protein>
<evidence type="ECO:0000313" key="1">
    <source>
        <dbReference type="EMBL" id="KAK7206800.1"/>
    </source>
</evidence>